<organism evidence="2 3">
    <name type="scientific">Talaromyces pinophilus</name>
    <name type="common">Penicillium pinophilum</name>
    <dbReference type="NCBI Taxonomy" id="128442"/>
    <lineage>
        <taxon>Eukaryota</taxon>
        <taxon>Fungi</taxon>
        <taxon>Dikarya</taxon>
        <taxon>Ascomycota</taxon>
        <taxon>Pezizomycotina</taxon>
        <taxon>Eurotiomycetes</taxon>
        <taxon>Eurotiomycetidae</taxon>
        <taxon>Eurotiales</taxon>
        <taxon>Trichocomaceae</taxon>
        <taxon>Talaromyces</taxon>
        <taxon>Talaromyces sect. Talaromyces</taxon>
    </lineage>
</organism>
<feature type="region of interest" description="Disordered" evidence="1">
    <location>
        <begin position="95"/>
        <end position="114"/>
    </location>
</feature>
<feature type="compositionally biased region" description="Polar residues" evidence="1">
    <location>
        <begin position="59"/>
        <end position="68"/>
    </location>
</feature>
<evidence type="ECO:0000313" key="2">
    <source>
        <dbReference type="EMBL" id="GAM42010.1"/>
    </source>
</evidence>
<sequence length="583" mass="63588">MASNGPIGKISKKVASGIAFATEVHQHNKAKKAARKQQELDGEVAQPPQAQPEDETRSVHTITPTSPNDQKEGEVSETPIQGGGDDDEREWELDEAQDELVEGSEPQHKSKNGAANPDKLIAAFLARHPLSITITPSATSPPSYEAAISAVQQGQTYKLEFPVVIPQRRPQSKRRGFIRAYAPDLANMGIDQATWLDFIETFNEASLANPWINALNLAAIATNALPTAIGFAVSLAIMVATNIAMETQARYRQNKALDKLNSEFFRPRGLYCLVMTWDSSATNSRTTNVDLNTLIQKTENTQGKMSHKFKSSSGTTSEFEFMQTAELVFPGLDYLAAVPKEESQGLKNKIKRGKLFVDDYMDRRAQAKFAGVNPDNLLTKGINPTFASKYSDPNHPIHSGSIYSLISLGRFNPPNFRNPQPRARGDSGRRSGGGSLISSVLDAKLGGRQDILGARGGGRADLLGRRGDLSSRGRGGGGGPIGGLFGLVSMAAQAVSERGQESSRMPRQQDGYYQQQQGQSYDSDSQNIGGRPRPVPRARSDNGPLGIGRLLQQKVLYLMVVNMPTEEEFAQARELSREWDIHN</sequence>
<dbReference type="EMBL" id="DF933839">
    <property type="protein sequence ID" value="GAM42010.1"/>
    <property type="molecule type" value="Genomic_DNA"/>
</dbReference>
<proteinExistence type="predicted"/>
<feature type="region of interest" description="Disordered" evidence="1">
    <location>
        <begin position="413"/>
        <end position="435"/>
    </location>
</feature>
<evidence type="ECO:0000313" key="3">
    <source>
        <dbReference type="Proteomes" id="UP000053095"/>
    </source>
</evidence>
<protein>
    <submittedName>
        <fullName evidence="2">Uncharacterized protein</fullName>
    </submittedName>
</protein>
<feature type="region of interest" description="Disordered" evidence="1">
    <location>
        <begin position="451"/>
        <end position="477"/>
    </location>
</feature>
<gene>
    <name evidence="2" type="ORF">TCE0_043f15602</name>
</gene>
<dbReference type="Proteomes" id="UP000053095">
    <property type="component" value="Unassembled WGS sequence"/>
</dbReference>
<evidence type="ECO:0000256" key="1">
    <source>
        <dbReference type="SAM" id="MobiDB-lite"/>
    </source>
</evidence>
<dbReference type="InterPro" id="IPR053221">
    <property type="entry name" value="Burnettramic_acid_biosynth"/>
</dbReference>
<accession>A0A0B8MY82</accession>
<feature type="compositionally biased region" description="Low complexity" evidence="1">
    <location>
        <begin position="413"/>
        <end position="422"/>
    </location>
</feature>
<feature type="compositionally biased region" description="Basic and acidic residues" evidence="1">
    <location>
        <begin position="462"/>
        <end position="471"/>
    </location>
</feature>
<dbReference type="PANTHER" id="PTHR38887">
    <property type="entry name" value="CHROMOSOME 21, WHOLE GENOME SHOTGUN SEQUENCE"/>
    <property type="match status" value="1"/>
</dbReference>
<dbReference type="PANTHER" id="PTHR38887:SF1">
    <property type="entry name" value="RAS MODIFICATION PROTEIN ERF4"/>
    <property type="match status" value="1"/>
</dbReference>
<keyword evidence="3" id="KW-1185">Reference proteome</keyword>
<dbReference type="AlphaFoldDB" id="A0A0B8MY82"/>
<reference evidence="3" key="1">
    <citation type="journal article" date="2015" name="Genome Announc.">
        <title>Draft genome sequence of Talaromyces cellulolyticus strain Y-94, a source of lignocellulosic biomass-degrading enzymes.</title>
        <authorList>
            <person name="Fujii T."/>
            <person name="Koike H."/>
            <person name="Sawayama S."/>
            <person name="Yano S."/>
            <person name="Inoue H."/>
        </authorList>
    </citation>
    <scope>NUCLEOTIDE SEQUENCE [LARGE SCALE GENOMIC DNA]</scope>
    <source>
        <strain evidence="3">Y-94</strain>
    </source>
</reference>
<feature type="compositionally biased region" description="Low complexity" evidence="1">
    <location>
        <begin position="508"/>
        <end position="526"/>
    </location>
</feature>
<feature type="region of interest" description="Disordered" evidence="1">
    <location>
        <begin position="26"/>
        <end position="88"/>
    </location>
</feature>
<name>A0A0B8MY82_TALPI</name>
<feature type="region of interest" description="Disordered" evidence="1">
    <location>
        <begin position="495"/>
        <end position="546"/>
    </location>
</feature>